<dbReference type="AlphaFoldDB" id="A0A9W4SZV7"/>
<proteinExistence type="predicted"/>
<dbReference type="Proteomes" id="UP001153678">
    <property type="component" value="Unassembled WGS sequence"/>
</dbReference>
<dbReference type="EMBL" id="CAMKVN010003623">
    <property type="protein sequence ID" value="CAI2185222.1"/>
    <property type="molecule type" value="Genomic_DNA"/>
</dbReference>
<evidence type="ECO:0000313" key="2">
    <source>
        <dbReference type="Proteomes" id="UP001153678"/>
    </source>
</evidence>
<organism evidence="1 2">
    <name type="scientific">Funneliformis geosporum</name>
    <dbReference type="NCBI Taxonomy" id="1117311"/>
    <lineage>
        <taxon>Eukaryota</taxon>
        <taxon>Fungi</taxon>
        <taxon>Fungi incertae sedis</taxon>
        <taxon>Mucoromycota</taxon>
        <taxon>Glomeromycotina</taxon>
        <taxon>Glomeromycetes</taxon>
        <taxon>Glomerales</taxon>
        <taxon>Glomeraceae</taxon>
        <taxon>Funneliformis</taxon>
    </lineage>
</organism>
<reference evidence="1" key="1">
    <citation type="submission" date="2022-08" db="EMBL/GenBank/DDBJ databases">
        <authorList>
            <person name="Kallberg Y."/>
            <person name="Tangrot J."/>
            <person name="Rosling A."/>
        </authorList>
    </citation>
    <scope>NUCLEOTIDE SEQUENCE</scope>
    <source>
        <strain evidence="1">Wild A</strain>
    </source>
</reference>
<accession>A0A9W4SZV7</accession>
<gene>
    <name evidence="1" type="ORF">FWILDA_LOCUS11968</name>
</gene>
<keyword evidence="2" id="KW-1185">Reference proteome</keyword>
<name>A0A9W4SZV7_9GLOM</name>
<comment type="caution">
    <text evidence="1">The sequence shown here is derived from an EMBL/GenBank/DDBJ whole genome shotgun (WGS) entry which is preliminary data.</text>
</comment>
<protein>
    <submittedName>
        <fullName evidence="1">15875_t:CDS:1</fullName>
    </submittedName>
</protein>
<sequence>MTLILPLETFQLILKDPFSLFTSNKDVKSYPILLSNLPLEIKTDLKLENIPKYTTFDYGWFIQKLDIYALFTADKAQNEITRCVKAIYEMILTRTKGLEKLNIISSNRLDSMCYYFMNNIFKNLFTLQEAQISYSKITKMNLDGSFNFPFTELSNFTENIMEHTIKYDL</sequence>
<evidence type="ECO:0000313" key="1">
    <source>
        <dbReference type="EMBL" id="CAI2185222.1"/>
    </source>
</evidence>